<feature type="region of interest" description="Disordered" evidence="1">
    <location>
        <begin position="1"/>
        <end position="104"/>
    </location>
</feature>
<evidence type="ECO:0000313" key="3">
    <source>
        <dbReference type="Proteomes" id="UP000483004"/>
    </source>
</evidence>
<name>A0A6L3VUB1_9ACTN</name>
<evidence type="ECO:0000313" key="2">
    <source>
        <dbReference type="EMBL" id="KAB2372535.1"/>
    </source>
</evidence>
<proteinExistence type="predicted"/>
<dbReference type="AlphaFoldDB" id="A0A6L3VUB1"/>
<feature type="compositionally biased region" description="Low complexity" evidence="1">
    <location>
        <begin position="1"/>
        <end position="42"/>
    </location>
</feature>
<gene>
    <name evidence="2" type="ORF">F9B16_29955</name>
</gene>
<sequence length="104" mass="10231">PPDGVPGPAGAAGPAGAPGPAGASGAPDAWRPACGGRAPSGRCGSGGPGRSRGVMAQKLPARSVRFRHVSPVRPIESGPGPRVNLPATASVSAGWRRRAGARRR</sequence>
<feature type="compositionally biased region" description="Basic residues" evidence="1">
    <location>
        <begin position="95"/>
        <end position="104"/>
    </location>
</feature>
<organism evidence="2 3">
    <name type="scientific">Actinomadura montaniterrae</name>
    <dbReference type="NCBI Taxonomy" id="1803903"/>
    <lineage>
        <taxon>Bacteria</taxon>
        <taxon>Bacillati</taxon>
        <taxon>Actinomycetota</taxon>
        <taxon>Actinomycetes</taxon>
        <taxon>Streptosporangiales</taxon>
        <taxon>Thermomonosporaceae</taxon>
        <taxon>Actinomadura</taxon>
    </lineage>
</organism>
<evidence type="ECO:0000256" key="1">
    <source>
        <dbReference type="SAM" id="MobiDB-lite"/>
    </source>
</evidence>
<comment type="caution">
    <text evidence="2">The sequence shown here is derived from an EMBL/GenBank/DDBJ whole genome shotgun (WGS) entry which is preliminary data.</text>
</comment>
<feature type="non-terminal residue" evidence="2">
    <location>
        <position position="1"/>
    </location>
</feature>
<dbReference type="Proteomes" id="UP000483004">
    <property type="component" value="Unassembled WGS sequence"/>
</dbReference>
<protein>
    <recommendedName>
        <fullName evidence="4">Collagen-like protein</fullName>
    </recommendedName>
</protein>
<dbReference type="EMBL" id="WBMR01000108">
    <property type="protein sequence ID" value="KAB2372535.1"/>
    <property type="molecule type" value="Genomic_DNA"/>
</dbReference>
<accession>A0A6L3VUB1</accession>
<evidence type="ECO:0008006" key="4">
    <source>
        <dbReference type="Google" id="ProtNLM"/>
    </source>
</evidence>
<keyword evidence="3" id="KW-1185">Reference proteome</keyword>
<reference evidence="2 3" key="1">
    <citation type="submission" date="2019-09" db="EMBL/GenBank/DDBJ databases">
        <title>Actinomadura physcomitrii sp. nov., a novel actinomycete isolated from moss [Physcomitrium sphaericum (Ludw) Fuernr].</title>
        <authorList>
            <person name="Liu C."/>
            <person name="Zhuang X."/>
        </authorList>
    </citation>
    <scope>NUCLEOTIDE SEQUENCE [LARGE SCALE GENOMIC DNA]</scope>
    <source>
        <strain evidence="2 3">CYP1-1B</strain>
    </source>
</reference>